<dbReference type="AlphaFoldDB" id="A0A919DMA8"/>
<feature type="compositionally biased region" description="Basic residues" evidence="3">
    <location>
        <begin position="73"/>
        <end position="92"/>
    </location>
</feature>
<comment type="caution">
    <text evidence="5">The sequence shown here is derived from an EMBL/GenBank/DDBJ whole genome shotgun (WGS) entry which is preliminary data.</text>
</comment>
<gene>
    <name evidence="5" type="ORF">GCM10017771_82630</name>
</gene>
<feature type="compositionally biased region" description="Basic and acidic residues" evidence="3">
    <location>
        <begin position="116"/>
        <end position="127"/>
    </location>
</feature>
<dbReference type="Proteomes" id="UP000603227">
    <property type="component" value="Unassembled WGS sequence"/>
</dbReference>
<dbReference type="InterPro" id="IPR058644">
    <property type="entry name" value="Mtb12-like_C"/>
</dbReference>
<reference evidence="5" key="2">
    <citation type="submission" date="2020-09" db="EMBL/GenBank/DDBJ databases">
        <authorList>
            <person name="Sun Q."/>
            <person name="Zhou Y."/>
        </authorList>
    </citation>
    <scope>NUCLEOTIDE SEQUENCE</scope>
    <source>
        <strain evidence="5">CGMCC 4.7403</strain>
    </source>
</reference>
<evidence type="ECO:0000259" key="4">
    <source>
        <dbReference type="Pfam" id="PF26580"/>
    </source>
</evidence>
<feature type="domain" description="Low molecular weight antigen MTB12-like C-terminal" evidence="4">
    <location>
        <begin position="200"/>
        <end position="309"/>
    </location>
</feature>
<feature type="region of interest" description="Disordered" evidence="3">
    <location>
        <begin position="167"/>
        <end position="203"/>
    </location>
</feature>
<evidence type="ECO:0000256" key="1">
    <source>
        <dbReference type="ARBA" id="ARBA00022729"/>
    </source>
</evidence>
<evidence type="ECO:0000313" key="5">
    <source>
        <dbReference type="EMBL" id="GHE59529.1"/>
    </source>
</evidence>
<dbReference type="EMBL" id="BNAT01000049">
    <property type="protein sequence ID" value="GHE59529.1"/>
    <property type="molecule type" value="Genomic_DNA"/>
</dbReference>
<comment type="similarity">
    <text evidence="2">Belongs to the MTB12 family.</text>
</comment>
<accession>A0A919DMA8</accession>
<proteinExistence type="inferred from homology"/>
<feature type="region of interest" description="Disordered" evidence="3">
    <location>
        <begin position="39"/>
        <end position="127"/>
    </location>
</feature>
<feature type="compositionally biased region" description="Basic and acidic residues" evidence="3">
    <location>
        <begin position="39"/>
        <end position="51"/>
    </location>
</feature>
<reference evidence="5" key="1">
    <citation type="journal article" date="2014" name="Int. J. Syst. Evol. Microbiol.">
        <title>Complete genome sequence of Corynebacterium casei LMG S-19264T (=DSM 44701T), isolated from a smear-ripened cheese.</title>
        <authorList>
            <consortium name="US DOE Joint Genome Institute (JGI-PGF)"/>
            <person name="Walter F."/>
            <person name="Albersmeier A."/>
            <person name="Kalinowski J."/>
            <person name="Ruckert C."/>
        </authorList>
    </citation>
    <scope>NUCLEOTIDE SEQUENCE</scope>
    <source>
        <strain evidence="5">CGMCC 4.7403</strain>
    </source>
</reference>
<protein>
    <recommendedName>
        <fullName evidence="4">Low molecular weight antigen MTB12-like C-terminal domain-containing protein</fullName>
    </recommendedName>
</protein>
<evidence type="ECO:0000256" key="2">
    <source>
        <dbReference type="ARBA" id="ARBA00093774"/>
    </source>
</evidence>
<sequence length="315" mass="33427">MPAVGLHYAFWKLTLKEPGAYRPDRHPVVSQMVLGSDLRRANERRADERRGRGPGACRESPACLPTPGTLPHSRLRSSGRGPHRRTGRKPKYIRSIYGAFRPARREHAPPLSASLERGDPHDAARPALRADDGTFATRPRTRGRGTALAAALLLLLAPALAACGDDNGGGGGGTTPPTPSIERTTGEPAEESPSGPADTAAAEKEIRENWRKFFDPKTSTEDKQAVLENGELMGPVLAAFSGDERGGQVQAEVEKVEFTSPTEANVTYTLLLEGATALPDAAGTAVEEDGTWKVSVKTLCGLVALSGNESPLPGC</sequence>
<name>A0A919DMA8_9ACTN</name>
<evidence type="ECO:0000313" key="6">
    <source>
        <dbReference type="Proteomes" id="UP000603227"/>
    </source>
</evidence>
<keyword evidence="6" id="KW-1185">Reference proteome</keyword>
<organism evidence="5 6">
    <name type="scientific">Streptomyces capitiformicae</name>
    <dbReference type="NCBI Taxonomy" id="2014920"/>
    <lineage>
        <taxon>Bacteria</taxon>
        <taxon>Bacillati</taxon>
        <taxon>Actinomycetota</taxon>
        <taxon>Actinomycetes</taxon>
        <taxon>Kitasatosporales</taxon>
        <taxon>Streptomycetaceae</taxon>
        <taxon>Streptomyces</taxon>
    </lineage>
</organism>
<evidence type="ECO:0000256" key="3">
    <source>
        <dbReference type="SAM" id="MobiDB-lite"/>
    </source>
</evidence>
<dbReference type="Pfam" id="PF26580">
    <property type="entry name" value="Mtb12_C"/>
    <property type="match status" value="1"/>
</dbReference>
<keyword evidence="1" id="KW-0732">Signal</keyword>